<evidence type="ECO:0000256" key="1">
    <source>
        <dbReference type="SAM" id="SignalP"/>
    </source>
</evidence>
<protein>
    <recommendedName>
        <fullName evidence="4">Cerato-platanin</fullName>
    </recommendedName>
</protein>
<evidence type="ECO:0008006" key="4">
    <source>
        <dbReference type="Google" id="ProtNLM"/>
    </source>
</evidence>
<dbReference type="Proteomes" id="UP001143981">
    <property type="component" value="Unassembled WGS sequence"/>
</dbReference>
<feature type="non-terminal residue" evidence="2">
    <location>
        <position position="103"/>
    </location>
</feature>
<evidence type="ECO:0000313" key="3">
    <source>
        <dbReference type="Proteomes" id="UP001143981"/>
    </source>
</evidence>
<feature type="signal peptide" evidence="1">
    <location>
        <begin position="1"/>
        <end position="20"/>
    </location>
</feature>
<evidence type="ECO:0000313" key="2">
    <source>
        <dbReference type="EMBL" id="KAJ1728009.1"/>
    </source>
</evidence>
<gene>
    <name evidence="2" type="ORF">LPJ61_004272</name>
</gene>
<dbReference type="AlphaFoldDB" id="A0A9W7YAZ3"/>
<name>A0A9W7YAZ3_9FUNG</name>
<feature type="chain" id="PRO_5040790859" description="Cerato-platanin" evidence="1">
    <location>
        <begin position="21"/>
        <end position="103"/>
    </location>
</feature>
<dbReference type="EMBL" id="JANBOI010000918">
    <property type="protein sequence ID" value="KAJ1728009.1"/>
    <property type="molecule type" value="Genomic_DNA"/>
</dbReference>
<reference evidence="2" key="1">
    <citation type="submission" date="2022-07" db="EMBL/GenBank/DDBJ databases">
        <title>Phylogenomic reconstructions and comparative analyses of Kickxellomycotina fungi.</title>
        <authorList>
            <person name="Reynolds N.K."/>
            <person name="Stajich J.E."/>
            <person name="Barry K."/>
            <person name="Grigoriev I.V."/>
            <person name="Crous P."/>
            <person name="Smith M.E."/>
        </authorList>
    </citation>
    <scope>NUCLEOTIDE SEQUENCE</scope>
    <source>
        <strain evidence="2">BCRC 34381</strain>
    </source>
</reference>
<keyword evidence="3" id="KW-1185">Reference proteome</keyword>
<proteinExistence type="predicted"/>
<sequence>MKFAIIASAVACALIACTSALPTDNVSGEFVGDIDPDSLQGTQCTTAGGQVMMYVPGGEFAALSEQYMNSTLEATNCGRCIKATTSPTDGSAPLTAILTVIGA</sequence>
<keyword evidence="1" id="KW-0732">Signal</keyword>
<dbReference type="PROSITE" id="PS51257">
    <property type="entry name" value="PROKAR_LIPOPROTEIN"/>
    <property type="match status" value="1"/>
</dbReference>
<organism evidence="2 3">
    <name type="scientific">Coemansia biformis</name>
    <dbReference type="NCBI Taxonomy" id="1286918"/>
    <lineage>
        <taxon>Eukaryota</taxon>
        <taxon>Fungi</taxon>
        <taxon>Fungi incertae sedis</taxon>
        <taxon>Zoopagomycota</taxon>
        <taxon>Kickxellomycotina</taxon>
        <taxon>Kickxellomycetes</taxon>
        <taxon>Kickxellales</taxon>
        <taxon>Kickxellaceae</taxon>
        <taxon>Coemansia</taxon>
    </lineage>
</organism>
<comment type="caution">
    <text evidence="2">The sequence shown here is derived from an EMBL/GenBank/DDBJ whole genome shotgun (WGS) entry which is preliminary data.</text>
</comment>
<accession>A0A9W7YAZ3</accession>